<keyword evidence="1" id="KW-0812">Transmembrane</keyword>
<evidence type="ECO:0000313" key="3">
    <source>
        <dbReference type="Proteomes" id="UP001500121"/>
    </source>
</evidence>
<gene>
    <name evidence="2" type="ORF">GCM10025783_21070</name>
</gene>
<dbReference type="Proteomes" id="UP001500121">
    <property type="component" value="Unassembled WGS sequence"/>
</dbReference>
<feature type="transmembrane region" description="Helical" evidence="1">
    <location>
        <begin position="132"/>
        <end position="154"/>
    </location>
</feature>
<feature type="transmembrane region" description="Helical" evidence="1">
    <location>
        <begin position="41"/>
        <end position="63"/>
    </location>
</feature>
<keyword evidence="3" id="KW-1185">Reference proteome</keyword>
<comment type="caution">
    <text evidence="2">The sequence shown here is derived from an EMBL/GenBank/DDBJ whole genome shotgun (WGS) entry which is preliminary data.</text>
</comment>
<reference evidence="3" key="1">
    <citation type="journal article" date="2019" name="Int. J. Syst. Evol. Microbiol.">
        <title>The Global Catalogue of Microorganisms (GCM) 10K type strain sequencing project: providing services to taxonomists for standard genome sequencing and annotation.</title>
        <authorList>
            <consortium name="The Broad Institute Genomics Platform"/>
            <consortium name="The Broad Institute Genome Sequencing Center for Infectious Disease"/>
            <person name="Wu L."/>
            <person name="Ma J."/>
        </authorList>
    </citation>
    <scope>NUCLEOTIDE SEQUENCE [LARGE SCALE GENOMIC DNA]</scope>
    <source>
        <strain evidence="3">JCM 19015</strain>
    </source>
</reference>
<feature type="transmembrane region" description="Helical" evidence="1">
    <location>
        <begin position="108"/>
        <end position="126"/>
    </location>
</feature>
<name>A0ABP8Z795_9MICO</name>
<dbReference type="RefSeq" id="WP_345481133.1">
    <property type="nucleotide sequence ID" value="NZ_BAABLP010000004.1"/>
</dbReference>
<evidence type="ECO:0000256" key="1">
    <source>
        <dbReference type="SAM" id="Phobius"/>
    </source>
</evidence>
<proteinExistence type="predicted"/>
<organism evidence="2 3">
    <name type="scientific">Amnibacterium soli</name>
    <dbReference type="NCBI Taxonomy" id="1282736"/>
    <lineage>
        <taxon>Bacteria</taxon>
        <taxon>Bacillati</taxon>
        <taxon>Actinomycetota</taxon>
        <taxon>Actinomycetes</taxon>
        <taxon>Micrococcales</taxon>
        <taxon>Microbacteriaceae</taxon>
        <taxon>Amnibacterium</taxon>
    </lineage>
</organism>
<protein>
    <recommendedName>
        <fullName evidence="4">Integral membrane protein</fullName>
    </recommendedName>
</protein>
<accession>A0ABP8Z795</accession>
<keyword evidence="1" id="KW-0472">Membrane</keyword>
<evidence type="ECO:0008006" key="4">
    <source>
        <dbReference type="Google" id="ProtNLM"/>
    </source>
</evidence>
<evidence type="ECO:0000313" key="2">
    <source>
        <dbReference type="EMBL" id="GAA4748695.1"/>
    </source>
</evidence>
<keyword evidence="1" id="KW-1133">Transmembrane helix</keyword>
<feature type="transmembrane region" description="Helical" evidence="1">
    <location>
        <begin position="12"/>
        <end position="29"/>
    </location>
</feature>
<sequence length="182" mass="19652">MTPGRRRLETLGAGAGGFLVGTFGVLVVPGRAVPVPPTPPLLALALGVGLACAAALAALVLAVRRNRGGERELVRLTIERGVLPEGVARTRMRNALESRFDVLSSWRWLWPLLAGVQLLTAVSRVLDAGQTPYARVFWSIAVVFWVAVGVSLPLRARRERPVVRRLLVELDGPQEADPSRRG</sequence>
<dbReference type="EMBL" id="BAABLP010000004">
    <property type="protein sequence ID" value="GAA4748695.1"/>
    <property type="molecule type" value="Genomic_DNA"/>
</dbReference>